<dbReference type="Gene3D" id="1.20.1250.20">
    <property type="entry name" value="MFS general substrate transporter like domains"/>
    <property type="match status" value="2"/>
</dbReference>
<keyword evidence="11" id="KW-1185">Reference proteome</keyword>
<organism evidence="10 11">
    <name type="scientific">Effrenium voratum</name>
    <dbReference type="NCBI Taxonomy" id="2562239"/>
    <lineage>
        <taxon>Eukaryota</taxon>
        <taxon>Sar</taxon>
        <taxon>Alveolata</taxon>
        <taxon>Dinophyceae</taxon>
        <taxon>Suessiales</taxon>
        <taxon>Symbiodiniaceae</taxon>
        <taxon>Effrenium</taxon>
    </lineage>
</organism>
<dbReference type="PANTHER" id="PTHR11328">
    <property type="entry name" value="MAJOR FACILITATOR SUPERFAMILY DOMAIN-CONTAINING PROTEIN"/>
    <property type="match status" value="1"/>
</dbReference>
<keyword evidence="5 9" id="KW-0812">Transmembrane</keyword>
<feature type="transmembrane region" description="Helical" evidence="9">
    <location>
        <begin position="46"/>
        <end position="63"/>
    </location>
</feature>
<evidence type="ECO:0000256" key="5">
    <source>
        <dbReference type="ARBA" id="ARBA00022692"/>
    </source>
</evidence>
<comment type="caution">
    <text evidence="10">The sequence shown here is derived from an EMBL/GenBank/DDBJ whole genome shotgun (WGS) entry which is preliminary data.</text>
</comment>
<dbReference type="GO" id="GO:0006814">
    <property type="term" value="P:sodium ion transport"/>
    <property type="evidence" value="ECO:0007669"/>
    <property type="project" value="InterPro"/>
</dbReference>
<accession>A0AA36MXV5</accession>
<evidence type="ECO:0000256" key="2">
    <source>
        <dbReference type="ARBA" id="ARBA00008335"/>
    </source>
</evidence>
<feature type="transmembrane region" description="Helical" evidence="9">
    <location>
        <begin position="150"/>
        <end position="171"/>
    </location>
</feature>
<evidence type="ECO:0000313" key="10">
    <source>
        <dbReference type="EMBL" id="CAJ1384554.1"/>
    </source>
</evidence>
<evidence type="ECO:0000256" key="9">
    <source>
        <dbReference type="SAM" id="Phobius"/>
    </source>
</evidence>
<name>A0AA36MXV5_9DINO</name>
<evidence type="ECO:0000256" key="1">
    <source>
        <dbReference type="ARBA" id="ARBA00004651"/>
    </source>
</evidence>
<dbReference type="PANTHER" id="PTHR11328:SF24">
    <property type="entry name" value="MAJOR FACILITATOR SUPERFAMILY (MFS) PROFILE DOMAIN-CONTAINING PROTEIN"/>
    <property type="match status" value="1"/>
</dbReference>
<feature type="transmembrane region" description="Helical" evidence="9">
    <location>
        <begin position="269"/>
        <end position="290"/>
    </location>
</feature>
<feature type="transmembrane region" description="Helical" evidence="9">
    <location>
        <begin position="239"/>
        <end position="263"/>
    </location>
</feature>
<dbReference type="InterPro" id="IPR018043">
    <property type="entry name" value="Na/Gal_symport_CS"/>
</dbReference>
<dbReference type="AlphaFoldDB" id="A0AA36MXV5"/>
<evidence type="ECO:0000256" key="4">
    <source>
        <dbReference type="ARBA" id="ARBA00022475"/>
    </source>
</evidence>
<evidence type="ECO:0000313" key="11">
    <source>
        <dbReference type="Proteomes" id="UP001178507"/>
    </source>
</evidence>
<feature type="transmembrane region" description="Helical" evidence="9">
    <location>
        <begin position="421"/>
        <end position="442"/>
    </location>
</feature>
<evidence type="ECO:0000256" key="6">
    <source>
        <dbReference type="ARBA" id="ARBA00022989"/>
    </source>
</evidence>
<keyword evidence="4" id="KW-1003">Cell membrane</keyword>
<dbReference type="InterPro" id="IPR039672">
    <property type="entry name" value="MFS_2"/>
</dbReference>
<evidence type="ECO:0000256" key="7">
    <source>
        <dbReference type="ARBA" id="ARBA00023136"/>
    </source>
</evidence>
<protein>
    <submittedName>
        <fullName evidence="10">Uncharacterized protein</fullName>
    </submittedName>
</protein>
<comment type="subcellular location">
    <subcellularLocation>
        <location evidence="1">Cell membrane</location>
        <topology evidence="1">Multi-pass membrane protein</topology>
    </subcellularLocation>
</comment>
<keyword evidence="6 9" id="KW-1133">Transmembrane helix</keyword>
<feature type="transmembrane region" description="Helical" evidence="9">
    <location>
        <begin position="115"/>
        <end position="138"/>
    </location>
</feature>
<sequence length="500" mass="54390">MVQESERLSLRTKLLLALGQGVEGIWITVGGYYVNKFFLETCCLEPALVGLIQLGVGLFDAFNDTLIGALSDRTNTRWGRRRPWLLFGGPFLAASYVAVWNALPLQTPQELKMLYYTFAYMAVSIGLTSVRVQISALLPELTNDYNERTVASGFNVVGANVLGLTFAVLHSAIVGTENKPSSFLQSAAICASAILLFTWTVFCGIKERYVAPDEPLPSKGILTEIAWAMRNKSFCYVTLMYLAGPTAVTLTQTNIALFCKYVLRDESILMLLVPVVQGTGLFMIPVWVFIANKTSKKHIYLLGGSMLAASMVSLNFVESLEASLVIGVAVGMSLAVPYLVPISMLPDVVEEDEELTGRRREGVLSGLFTTALKLSVTAGSVLTNLILEQAGYVSPSSSCTASGKVVSTVEPDVQPPAVLQVMRWLVGPIPAMFILLAMFAAWRFPITPEVHAARMARRAASTAQIAKEKMDNVKSEPQEHGSAHNEAHEAHDEPCTKVVL</sequence>
<dbReference type="InterPro" id="IPR036259">
    <property type="entry name" value="MFS_trans_sf"/>
</dbReference>
<dbReference type="CDD" id="cd17332">
    <property type="entry name" value="MFS_MelB_like"/>
    <property type="match status" value="1"/>
</dbReference>
<dbReference type="EMBL" id="CAUJNA010001125">
    <property type="protein sequence ID" value="CAJ1384554.1"/>
    <property type="molecule type" value="Genomic_DNA"/>
</dbReference>
<gene>
    <name evidence="10" type="ORF">EVOR1521_LOCUS11410</name>
</gene>
<dbReference type="SUPFAM" id="SSF103473">
    <property type="entry name" value="MFS general substrate transporter"/>
    <property type="match status" value="1"/>
</dbReference>
<feature type="transmembrane region" description="Helical" evidence="9">
    <location>
        <begin position="183"/>
        <end position="205"/>
    </location>
</feature>
<dbReference type="GO" id="GO:0008643">
    <property type="term" value="P:carbohydrate transport"/>
    <property type="evidence" value="ECO:0007669"/>
    <property type="project" value="InterPro"/>
</dbReference>
<keyword evidence="7 9" id="KW-0472">Membrane</keyword>
<dbReference type="Pfam" id="PF13347">
    <property type="entry name" value="MFS_2"/>
    <property type="match status" value="1"/>
</dbReference>
<feature type="region of interest" description="Disordered" evidence="8">
    <location>
        <begin position="472"/>
        <end position="500"/>
    </location>
</feature>
<feature type="transmembrane region" description="Helical" evidence="9">
    <location>
        <begin position="84"/>
        <end position="103"/>
    </location>
</feature>
<dbReference type="PROSITE" id="PS00872">
    <property type="entry name" value="NA_GALACTOSIDE_SYMP"/>
    <property type="match status" value="1"/>
</dbReference>
<dbReference type="Proteomes" id="UP001178507">
    <property type="component" value="Unassembled WGS sequence"/>
</dbReference>
<feature type="transmembrane region" description="Helical" evidence="9">
    <location>
        <begin position="12"/>
        <end position="34"/>
    </location>
</feature>
<comment type="similarity">
    <text evidence="2">Belongs to the major facilitator superfamily.</text>
</comment>
<evidence type="ECO:0000256" key="3">
    <source>
        <dbReference type="ARBA" id="ARBA00022448"/>
    </source>
</evidence>
<dbReference type="GO" id="GO:0015293">
    <property type="term" value="F:symporter activity"/>
    <property type="evidence" value="ECO:0007669"/>
    <property type="project" value="InterPro"/>
</dbReference>
<feature type="transmembrane region" description="Helical" evidence="9">
    <location>
        <begin position="323"/>
        <end position="342"/>
    </location>
</feature>
<reference evidence="10" key="1">
    <citation type="submission" date="2023-08" db="EMBL/GenBank/DDBJ databases">
        <authorList>
            <person name="Chen Y."/>
            <person name="Shah S."/>
            <person name="Dougan E. K."/>
            <person name="Thang M."/>
            <person name="Chan C."/>
        </authorList>
    </citation>
    <scope>NUCLEOTIDE SEQUENCE</scope>
</reference>
<proteinExistence type="inferred from homology"/>
<keyword evidence="3" id="KW-0813">Transport</keyword>
<dbReference type="GO" id="GO:0005886">
    <property type="term" value="C:plasma membrane"/>
    <property type="evidence" value="ECO:0007669"/>
    <property type="project" value="UniProtKB-SubCell"/>
</dbReference>
<evidence type="ECO:0000256" key="8">
    <source>
        <dbReference type="SAM" id="MobiDB-lite"/>
    </source>
</evidence>